<gene>
    <name evidence="6" type="ORF">S58_10330</name>
</gene>
<dbReference type="SUPFAM" id="SSF53822">
    <property type="entry name" value="Periplasmic binding protein-like I"/>
    <property type="match status" value="1"/>
</dbReference>
<dbReference type="PANTHER" id="PTHR47235">
    <property type="entry name" value="BLR6548 PROTEIN"/>
    <property type="match status" value="1"/>
</dbReference>
<evidence type="ECO:0000256" key="4">
    <source>
        <dbReference type="SAM" id="SignalP"/>
    </source>
</evidence>
<proteinExistence type="inferred from homology"/>
<feature type="chain" id="PRO_5004061496" evidence="4">
    <location>
        <begin position="24"/>
        <end position="508"/>
    </location>
</feature>
<evidence type="ECO:0000313" key="6">
    <source>
        <dbReference type="EMBL" id="BAM87044.1"/>
    </source>
</evidence>
<dbReference type="InterPro" id="IPR028081">
    <property type="entry name" value="Leu-bd"/>
</dbReference>
<dbReference type="InterPro" id="IPR028082">
    <property type="entry name" value="Peripla_BP_I"/>
</dbReference>
<evidence type="ECO:0000256" key="3">
    <source>
        <dbReference type="SAM" id="MobiDB-lite"/>
    </source>
</evidence>
<dbReference type="HOGENOM" id="CLU_027128_7_1_5"/>
<dbReference type="PANTHER" id="PTHR47235:SF1">
    <property type="entry name" value="BLR6548 PROTEIN"/>
    <property type="match status" value="1"/>
</dbReference>
<comment type="similarity">
    <text evidence="1">Belongs to the leucine-binding protein family.</text>
</comment>
<dbReference type="STRING" id="1245469.S58_10330"/>
<dbReference type="RefSeq" id="WP_015664179.1">
    <property type="nucleotide sequence ID" value="NC_020453.1"/>
</dbReference>
<dbReference type="Proteomes" id="UP000011841">
    <property type="component" value="Chromosome"/>
</dbReference>
<feature type="signal peptide" evidence="4">
    <location>
        <begin position="1"/>
        <end position="23"/>
    </location>
</feature>
<dbReference type="EMBL" id="AP012603">
    <property type="protein sequence ID" value="BAM87044.1"/>
    <property type="molecule type" value="Genomic_DNA"/>
</dbReference>
<dbReference type="eggNOG" id="COG0683">
    <property type="taxonomic scope" value="Bacteria"/>
</dbReference>
<dbReference type="AlphaFoldDB" id="M4Z219"/>
<accession>M4Z219</accession>
<name>M4Z219_9BRAD</name>
<evidence type="ECO:0000313" key="7">
    <source>
        <dbReference type="Proteomes" id="UP000011841"/>
    </source>
</evidence>
<protein>
    <submittedName>
        <fullName evidence="6">Putative ABC-type branched-chain amino acid transport system, periplasmic component</fullName>
    </submittedName>
</protein>
<sequence length="508" mass="54458">MTVRWSALIIGSLFGAPFSPAFAAAPDVVRDLAGRVGPIVGQASACPDVAQGRVQTIVDKFREAIRQSSSNDSERDQLTRSFNGYIAEGRSRTGASPANCAAAEQQLADLERSLSQPAAASSPASKAEATTGAVTSGPVRGITDREIRFGMVLPFSGIRKETGRQMRQGIEAAFARANDAGGVNGRTLRLVAADDGYDPNRTLAAMTQLYDKEQVFGFIGNVGTANSQVAIPYALERRALYFAPNTGAAVVRRDPPDRYVFNYRASYAEETAAIVRYLVKMKRISPKQIAVFTQQDAFGDDGFAGVAKAYRQLNINDPVVRFTYPRATMDVEEGVNQVKAHKPGLKAVIIVATDRAAAKFIEKTRDAVPGLIYANVSAVGSTSLATELKLLGPRFTNGVIVTQGVPAVSGYSSLVLDYKNALAKYSPGEAPDYTSLEGYIAATILIQALKQTNPLDTERLVDTLESMRSVDLGLGTTLAFGRAEHQASHKIWGTALDETGTYQAIELE</sequence>
<dbReference type="OrthoDB" id="9791590at2"/>
<dbReference type="Gene3D" id="3.40.50.2300">
    <property type="match status" value="2"/>
</dbReference>
<organism evidence="6 7">
    <name type="scientific">Bradyrhizobium oligotrophicum S58</name>
    <dbReference type="NCBI Taxonomy" id="1245469"/>
    <lineage>
        <taxon>Bacteria</taxon>
        <taxon>Pseudomonadati</taxon>
        <taxon>Pseudomonadota</taxon>
        <taxon>Alphaproteobacteria</taxon>
        <taxon>Hyphomicrobiales</taxon>
        <taxon>Nitrobacteraceae</taxon>
        <taxon>Bradyrhizobium</taxon>
    </lineage>
</organism>
<evidence type="ECO:0000259" key="5">
    <source>
        <dbReference type="Pfam" id="PF13458"/>
    </source>
</evidence>
<dbReference type="PATRIC" id="fig|1245469.3.peg.1059"/>
<dbReference type="GeneID" id="301815003"/>
<evidence type="ECO:0000256" key="2">
    <source>
        <dbReference type="ARBA" id="ARBA00022729"/>
    </source>
</evidence>
<keyword evidence="7" id="KW-1185">Reference proteome</keyword>
<reference evidence="6 7" key="1">
    <citation type="journal article" date="2013" name="Appl. Environ. Microbiol.">
        <title>Genome analysis suggests that the soil oligotrophic bacterium Agromonas oligotrophica (Bradyrhizobium oligotrophicum) is a nitrogen-fixing symbiont of Aeschynomene indica.</title>
        <authorList>
            <person name="Okubo T."/>
            <person name="Fukushima S."/>
            <person name="Itakura M."/>
            <person name="Oshima K."/>
            <person name="Longtonglang A."/>
            <person name="Teaumroong N."/>
            <person name="Mitsui H."/>
            <person name="Hattori M."/>
            <person name="Hattori R."/>
            <person name="Hattori T."/>
            <person name="Minamisawa K."/>
        </authorList>
    </citation>
    <scope>NUCLEOTIDE SEQUENCE [LARGE SCALE GENOMIC DNA]</scope>
    <source>
        <strain evidence="6 7">S58</strain>
    </source>
</reference>
<keyword evidence="2 4" id="KW-0732">Signal</keyword>
<dbReference type="CDD" id="cd19978">
    <property type="entry name" value="PBP1_ABC_ligand_binding-like"/>
    <property type="match status" value="1"/>
</dbReference>
<dbReference type="KEGG" id="aol:S58_10330"/>
<evidence type="ECO:0000256" key="1">
    <source>
        <dbReference type="ARBA" id="ARBA00010062"/>
    </source>
</evidence>
<dbReference type="Pfam" id="PF13458">
    <property type="entry name" value="Peripla_BP_6"/>
    <property type="match status" value="1"/>
</dbReference>
<feature type="domain" description="Leucine-binding protein" evidence="5">
    <location>
        <begin position="146"/>
        <end position="500"/>
    </location>
</feature>
<feature type="region of interest" description="Disordered" evidence="3">
    <location>
        <begin position="111"/>
        <end position="138"/>
    </location>
</feature>
<feature type="compositionally biased region" description="Low complexity" evidence="3">
    <location>
        <begin position="113"/>
        <end position="129"/>
    </location>
</feature>